<evidence type="ECO:0000256" key="4">
    <source>
        <dbReference type="ARBA" id="ARBA00005359"/>
    </source>
</evidence>
<dbReference type="GO" id="GO:0005743">
    <property type="term" value="C:mitochondrial inner membrane"/>
    <property type="evidence" value="ECO:0007669"/>
    <property type="project" value="TreeGrafter"/>
</dbReference>
<evidence type="ECO:0000256" key="13">
    <source>
        <dbReference type="SAM" id="Phobius"/>
    </source>
</evidence>
<dbReference type="InterPro" id="IPR013785">
    <property type="entry name" value="Aldolase_TIM"/>
</dbReference>
<feature type="transmembrane region" description="Helical" evidence="13">
    <location>
        <begin position="43"/>
        <end position="61"/>
    </location>
</feature>
<dbReference type="PROSITE" id="PS00912">
    <property type="entry name" value="DHODEHASE_2"/>
    <property type="match status" value="1"/>
</dbReference>
<proteinExistence type="inferred from homology"/>
<dbReference type="InterPro" id="IPR005720">
    <property type="entry name" value="Dihydroorotate_DH_cat"/>
</dbReference>
<evidence type="ECO:0000256" key="7">
    <source>
        <dbReference type="ARBA" id="ARBA00022630"/>
    </source>
</evidence>
<evidence type="ECO:0000256" key="6">
    <source>
        <dbReference type="ARBA" id="ARBA00017599"/>
    </source>
</evidence>
<evidence type="ECO:0000259" key="14">
    <source>
        <dbReference type="Pfam" id="PF01180"/>
    </source>
</evidence>
<dbReference type="AlphaFoldDB" id="A0A1R1YKL4"/>
<dbReference type="PANTHER" id="PTHR48109:SF4">
    <property type="entry name" value="DIHYDROOROTATE DEHYDROGENASE (QUINONE), MITOCHONDRIAL"/>
    <property type="match status" value="1"/>
</dbReference>
<comment type="cofactor">
    <cofactor evidence="1">
        <name>FMN</name>
        <dbReference type="ChEBI" id="CHEBI:58210"/>
    </cofactor>
</comment>
<dbReference type="PANTHER" id="PTHR48109">
    <property type="entry name" value="DIHYDROOROTATE DEHYDROGENASE (QUINONE), MITOCHONDRIAL-RELATED"/>
    <property type="match status" value="1"/>
</dbReference>
<dbReference type="UniPathway" id="UPA00070">
    <property type="reaction ID" value="UER00946"/>
</dbReference>
<dbReference type="EC" id="1.3.5.2" evidence="5"/>
<keyword evidence="9" id="KW-0560">Oxidoreductase</keyword>
<accession>A0A1R1YKL4</accession>
<evidence type="ECO:0000256" key="2">
    <source>
        <dbReference type="ARBA" id="ARBA00004370"/>
    </source>
</evidence>
<dbReference type="InterPro" id="IPR005719">
    <property type="entry name" value="Dihydroorotate_DH_2"/>
</dbReference>
<dbReference type="GO" id="GO:0106430">
    <property type="term" value="F:dihydroorotate dehydrogenase (quinone) activity"/>
    <property type="evidence" value="ECO:0007669"/>
    <property type="project" value="UniProtKB-EC"/>
</dbReference>
<reference evidence="16" key="1">
    <citation type="submission" date="2017-01" db="EMBL/GenBank/DDBJ databases">
        <authorList>
            <person name="Wang Y."/>
            <person name="White M."/>
            <person name="Kvist S."/>
            <person name="Moncalvo J.-M."/>
        </authorList>
    </citation>
    <scope>NUCLEOTIDE SEQUENCE [LARGE SCALE GENOMIC DNA]</scope>
    <source>
        <strain evidence="16">ID-206-W2</strain>
    </source>
</reference>
<dbReference type="OrthoDB" id="14784at2759"/>
<gene>
    <name evidence="15" type="ORF">AYI69_g3097</name>
</gene>
<evidence type="ECO:0000256" key="10">
    <source>
        <dbReference type="ARBA" id="ARBA00023136"/>
    </source>
</evidence>
<organism evidence="15 16">
    <name type="scientific">Smittium culicis</name>
    <dbReference type="NCBI Taxonomy" id="133412"/>
    <lineage>
        <taxon>Eukaryota</taxon>
        <taxon>Fungi</taxon>
        <taxon>Fungi incertae sedis</taxon>
        <taxon>Zoopagomycota</taxon>
        <taxon>Kickxellomycotina</taxon>
        <taxon>Harpellomycetes</taxon>
        <taxon>Harpellales</taxon>
        <taxon>Legeriomycetaceae</taxon>
        <taxon>Smittium</taxon>
    </lineage>
</organism>
<evidence type="ECO:0000256" key="12">
    <source>
        <dbReference type="ARBA" id="ARBA00048639"/>
    </source>
</evidence>
<protein>
    <recommendedName>
        <fullName evidence="6">Dihydroorotate dehydrogenase (quinone), mitochondrial</fullName>
        <ecNumber evidence="5">1.3.5.2</ecNumber>
    </recommendedName>
    <alternativeName>
        <fullName evidence="11">Dihydroorotate oxidase</fullName>
    </alternativeName>
</protein>
<keyword evidence="16" id="KW-1185">Reference proteome</keyword>
<evidence type="ECO:0000256" key="8">
    <source>
        <dbReference type="ARBA" id="ARBA00022643"/>
    </source>
</evidence>
<comment type="similarity">
    <text evidence="4">Belongs to the dihydroorotate dehydrogenase family. Type 2 subfamily.</text>
</comment>
<dbReference type="EMBL" id="LSSM01000999">
    <property type="protein sequence ID" value="OMJ27467.1"/>
    <property type="molecule type" value="Genomic_DNA"/>
</dbReference>
<keyword evidence="13" id="KW-0812">Transmembrane</keyword>
<dbReference type="NCBIfam" id="TIGR01036">
    <property type="entry name" value="pyrD_sub2"/>
    <property type="match status" value="1"/>
</dbReference>
<dbReference type="Pfam" id="PF01180">
    <property type="entry name" value="DHO_dh"/>
    <property type="match status" value="1"/>
</dbReference>
<keyword evidence="13" id="KW-1133">Transmembrane helix</keyword>
<dbReference type="InterPro" id="IPR050074">
    <property type="entry name" value="DHO_dehydrogenase"/>
</dbReference>
<comment type="pathway">
    <text evidence="3">Pyrimidine metabolism; UMP biosynthesis via de novo pathway; orotate from (S)-dihydroorotate (quinone route): step 1/1.</text>
</comment>
<keyword evidence="8" id="KW-0288">FMN</keyword>
<feature type="domain" description="Dihydroorotate dehydrogenase catalytic" evidence="14">
    <location>
        <begin position="109"/>
        <end position="435"/>
    </location>
</feature>
<name>A0A1R1YKL4_9FUNG</name>
<keyword evidence="10 13" id="KW-0472">Membrane</keyword>
<comment type="catalytic activity">
    <reaction evidence="12">
        <text>(S)-dihydroorotate + a quinone = orotate + a quinol</text>
        <dbReference type="Rhea" id="RHEA:30187"/>
        <dbReference type="ChEBI" id="CHEBI:24646"/>
        <dbReference type="ChEBI" id="CHEBI:30839"/>
        <dbReference type="ChEBI" id="CHEBI:30864"/>
        <dbReference type="ChEBI" id="CHEBI:132124"/>
        <dbReference type="EC" id="1.3.5.2"/>
    </reaction>
</comment>
<evidence type="ECO:0000256" key="1">
    <source>
        <dbReference type="ARBA" id="ARBA00001917"/>
    </source>
</evidence>
<dbReference type="GO" id="GO:0044205">
    <property type="term" value="P:'de novo' UMP biosynthetic process"/>
    <property type="evidence" value="ECO:0007669"/>
    <property type="project" value="UniProtKB-UniPathway"/>
</dbReference>
<dbReference type="CDD" id="cd04738">
    <property type="entry name" value="DHOD_2_like"/>
    <property type="match status" value="1"/>
</dbReference>
<evidence type="ECO:0000313" key="16">
    <source>
        <dbReference type="Proteomes" id="UP000187429"/>
    </source>
</evidence>
<dbReference type="SUPFAM" id="SSF51395">
    <property type="entry name" value="FMN-linked oxidoreductases"/>
    <property type="match status" value="1"/>
</dbReference>
<dbReference type="GO" id="GO:0006207">
    <property type="term" value="P:'de novo' pyrimidine nucleobase biosynthetic process"/>
    <property type="evidence" value="ECO:0007669"/>
    <property type="project" value="InterPro"/>
</dbReference>
<comment type="caution">
    <text evidence="15">The sequence shown here is derived from an EMBL/GenBank/DDBJ whole genome shotgun (WGS) entry which is preliminary data.</text>
</comment>
<evidence type="ECO:0000313" key="15">
    <source>
        <dbReference type="EMBL" id="OMJ27467.1"/>
    </source>
</evidence>
<dbReference type="InterPro" id="IPR001295">
    <property type="entry name" value="Dihydroorotate_DH_CS"/>
</dbReference>
<evidence type="ECO:0000256" key="5">
    <source>
        <dbReference type="ARBA" id="ARBA00012791"/>
    </source>
</evidence>
<evidence type="ECO:0000256" key="11">
    <source>
        <dbReference type="ARBA" id="ARBA00031623"/>
    </source>
</evidence>
<sequence length="454" mass="49239">MHSAKSIFKDALRPMRSFKPIQPIKSSRYYSSSAKNAFNATQAIVYGAVGIAGASFFAFYFTNTRSSFHEYVSVPLLRLLDEELAHDLSILALKYNLAPKDKKKDSKSLQINLWGKTLSNPIGLPAGYDKNALVMDKLFDLGFGAVEVGSITPQPQSGNPKKRLFRLTESQAIINRMGLNNDGIDICSERLSKFVSNKITSENILPNENTVNHAINKLYFENSGNPKKFLGVNVSKNSSSHHDDDTDFLTGIRKLGKFADYIVVNISCPNVTNLGSGNNLDSLNETMRLARIECNKLSKPDIGINKPALVIKIGPDYSAKELEIISQLALKNNIDGIITCNTSRSRPDTVTASNKSLAAEAGGLSGAPIKDLALKTTSLVYKYTQGKIPIIGCGGIRTAQDVLDYGLAGATLVQVYTGMVYKGPGIASALKDDLLVLLDGKNWSDIVGAGHSKQ</sequence>
<dbReference type="Proteomes" id="UP000187429">
    <property type="component" value="Unassembled WGS sequence"/>
</dbReference>
<dbReference type="Gene3D" id="3.20.20.70">
    <property type="entry name" value="Aldolase class I"/>
    <property type="match status" value="1"/>
</dbReference>
<comment type="subcellular location">
    <subcellularLocation>
        <location evidence="2">Membrane</location>
    </subcellularLocation>
</comment>
<keyword evidence="7" id="KW-0285">Flavoprotein</keyword>
<evidence type="ECO:0000256" key="9">
    <source>
        <dbReference type="ARBA" id="ARBA00023002"/>
    </source>
</evidence>
<evidence type="ECO:0000256" key="3">
    <source>
        <dbReference type="ARBA" id="ARBA00005161"/>
    </source>
</evidence>